<dbReference type="EMBL" id="MCFC01000024">
    <property type="protein sequence ID" value="ORY29626.1"/>
    <property type="molecule type" value="Genomic_DNA"/>
</dbReference>
<comment type="caution">
    <text evidence="9">The sequence shown here is derived from an EMBL/GenBank/DDBJ whole genome shotgun (WGS) entry which is preliminary data.</text>
</comment>
<dbReference type="GO" id="GO:0051082">
    <property type="term" value="F:unfolded protein binding"/>
    <property type="evidence" value="ECO:0007669"/>
    <property type="project" value="TreeGrafter"/>
</dbReference>
<keyword evidence="10" id="KW-1185">Reference proteome</keyword>
<dbReference type="GO" id="GO:0005743">
    <property type="term" value="C:mitochondrial inner membrane"/>
    <property type="evidence" value="ECO:0007669"/>
    <property type="project" value="TreeGrafter"/>
</dbReference>
<gene>
    <name evidence="9" type="ORF">BCR39DRAFT_531255</name>
</gene>
<evidence type="ECO:0000256" key="4">
    <source>
        <dbReference type="ARBA" id="ARBA00022946"/>
    </source>
</evidence>
<dbReference type="AlphaFoldDB" id="A0A1Y2B4H8"/>
<reference evidence="9 10" key="1">
    <citation type="submission" date="2016-07" db="EMBL/GenBank/DDBJ databases">
        <title>Pervasive Adenine N6-methylation of Active Genes in Fungi.</title>
        <authorList>
            <consortium name="DOE Joint Genome Institute"/>
            <person name="Mondo S.J."/>
            <person name="Dannebaum R.O."/>
            <person name="Kuo R.C."/>
            <person name="Labutti K."/>
            <person name="Haridas S."/>
            <person name="Kuo A."/>
            <person name="Salamov A."/>
            <person name="Ahrendt S.R."/>
            <person name="Lipzen A."/>
            <person name="Sullivan W."/>
            <person name="Andreopoulos W.B."/>
            <person name="Clum A."/>
            <person name="Lindquist E."/>
            <person name="Daum C."/>
            <person name="Ramamoorthy G.K."/>
            <person name="Gryganskyi A."/>
            <person name="Culley D."/>
            <person name="Magnuson J.K."/>
            <person name="James T.Y."/>
            <person name="O'Malley M.A."/>
            <person name="Stajich J.E."/>
            <person name="Spatafora J.W."/>
            <person name="Visel A."/>
            <person name="Grigoriev I.V."/>
        </authorList>
    </citation>
    <scope>NUCLEOTIDE SEQUENCE [LARGE SCALE GENOMIC DNA]</scope>
    <source>
        <strain evidence="9 10">68-887.2</strain>
    </source>
</reference>
<evidence type="ECO:0000256" key="7">
    <source>
        <dbReference type="ARBA" id="ARBA00023136"/>
    </source>
</evidence>
<dbReference type="InterPro" id="IPR018625">
    <property type="entry name" value="Pet100"/>
</dbReference>
<comment type="similarity">
    <text evidence="8">Belongs to the PET100 family.</text>
</comment>
<evidence type="ECO:0000313" key="10">
    <source>
        <dbReference type="Proteomes" id="UP000193986"/>
    </source>
</evidence>
<evidence type="ECO:0000256" key="6">
    <source>
        <dbReference type="ARBA" id="ARBA00023128"/>
    </source>
</evidence>
<dbReference type="STRING" id="71784.A0A1Y2B4H8"/>
<keyword evidence="7" id="KW-0472">Membrane</keyword>
<evidence type="ECO:0000313" key="9">
    <source>
        <dbReference type="EMBL" id="ORY29626.1"/>
    </source>
</evidence>
<proteinExistence type="inferred from homology"/>
<dbReference type="Pfam" id="PF09803">
    <property type="entry name" value="Pet100"/>
    <property type="match status" value="1"/>
</dbReference>
<dbReference type="GO" id="GO:0033617">
    <property type="term" value="P:mitochondrial respiratory chain complex IV assembly"/>
    <property type="evidence" value="ECO:0007669"/>
    <property type="project" value="InterPro"/>
</dbReference>
<evidence type="ECO:0008006" key="11">
    <source>
        <dbReference type="Google" id="ProtNLM"/>
    </source>
</evidence>
<dbReference type="PANTHER" id="PTHR33968:SF1">
    <property type="entry name" value="PROTEIN PET100 HOMOLOG, MITOCHONDRIAL"/>
    <property type="match status" value="1"/>
</dbReference>
<evidence type="ECO:0000256" key="3">
    <source>
        <dbReference type="ARBA" id="ARBA00022692"/>
    </source>
</evidence>
<sequence>MGGPNLEVFKFGFYMFFPIYAMFKFGDPEWYDNYVQPYKDVLYPPYESTNKAPRNPTELKEAVEKIRSDIREKAARRKQLGVSDQIEVNSGEASNTVGSGAGVGAVQREMDRAGAGAGAGWVGSTIKSGERLV</sequence>
<keyword evidence="5" id="KW-1133">Transmembrane helix</keyword>
<dbReference type="PANTHER" id="PTHR33968">
    <property type="entry name" value="PROTEIN PET100 HOMOLOG, MITOCHONDRIAL"/>
    <property type="match status" value="1"/>
</dbReference>
<dbReference type="OrthoDB" id="18175at2759"/>
<evidence type="ECO:0000256" key="1">
    <source>
        <dbReference type="ARBA" id="ARBA00004167"/>
    </source>
</evidence>
<accession>A0A1Y2B4H8</accession>
<dbReference type="InParanoid" id="A0A1Y2B4H8"/>
<name>A0A1Y2B4H8_9TREE</name>
<organism evidence="9 10">
    <name type="scientific">Naematelia encephala</name>
    <dbReference type="NCBI Taxonomy" id="71784"/>
    <lineage>
        <taxon>Eukaryota</taxon>
        <taxon>Fungi</taxon>
        <taxon>Dikarya</taxon>
        <taxon>Basidiomycota</taxon>
        <taxon>Agaricomycotina</taxon>
        <taxon>Tremellomycetes</taxon>
        <taxon>Tremellales</taxon>
        <taxon>Naemateliaceae</taxon>
        <taxon>Naematelia</taxon>
    </lineage>
</organism>
<evidence type="ECO:0000256" key="8">
    <source>
        <dbReference type="ARBA" id="ARBA00038077"/>
    </source>
</evidence>
<keyword evidence="4" id="KW-0809">Transit peptide</keyword>
<evidence type="ECO:0000256" key="5">
    <source>
        <dbReference type="ARBA" id="ARBA00022989"/>
    </source>
</evidence>
<protein>
    <recommendedName>
        <fullName evidence="11">Protein PET100, mitochondrial</fullName>
    </recommendedName>
</protein>
<dbReference type="Proteomes" id="UP000193986">
    <property type="component" value="Unassembled WGS sequence"/>
</dbReference>
<evidence type="ECO:0000256" key="2">
    <source>
        <dbReference type="ARBA" id="ARBA00004325"/>
    </source>
</evidence>
<keyword evidence="3" id="KW-0812">Transmembrane</keyword>
<keyword evidence="6" id="KW-0496">Mitochondrion</keyword>
<comment type="subcellular location">
    <subcellularLocation>
        <location evidence="1">Membrane</location>
        <topology evidence="1">Single-pass membrane protein</topology>
    </subcellularLocation>
    <subcellularLocation>
        <location evidence="2">Mitochondrion membrane</location>
    </subcellularLocation>
</comment>